<dbReference type="InterPro" id="IPR044983">
    <property type="entry name" value="PNSB1"/>
</dbReference>
<protein>
    <submittedName>
        <fullName evidence="1">NDH-dependent cyclic electron flow 1</fullName>
    </submittedName>
</protein>
<dbReference type="GO" id="GO:0010598">
    <property type="term" value="C:NAD(P)H dehydrogenase complex (plastoquinone)"/>
    <property type="evidence" value="ECO:0007669"/>
    <property type="project" value="InterPro"/>
</dbReference>
<reference evidence="1 2" key="1">
    <citation type="submission" date="2019-07" db="EMBL/GenBank/DDBJ databases">
        <title>De Novo Assembly of kiwifruit Actinidia rufa.</title>
        <authorList>
            <person name="Sugita-Konishi S."/>
            <person name="Sato K."/>
            <person name="Mori E."/>
            <person name="Abe Y."/>
            <person name="Kisaki G."/>
            <person name="Hamano K."/>
            <person name="Suezawa K."/>
            <person name="Otani M."/>
            <person name="Fukuda T."/>
            <person name="Manabe T."/>
            <person name="Gomi K."/>
            <person name="Tabuchi M."/>
            <person name="Akimitsu K."/>
            <person name="Kataoka I."/>
        </authorList>
    </citation>
    <scope>NUCLEOTIDE SEQUENCE [LARGE SCALE GENOMIC DNA]</scope>
    <source>
        <strain evidence="2">cv. Fuchu</strain>
    </source>
</reference>
<dbReference type="Proteomes" id="UP000585474">
    <property type="component" value="Unassembled WGS sequence"/>
</dbReference>
<organism evidence="1 2">
    <name type="scientific">Actinidia rufa</name>
    <dbReference type="NCBI Taxonomy" id="165716"/>
    <lineage>
        <taxon>Eukaryota</taxon>
        <taxon>Viridiplantae</taxon>
        <taxon>Streptophyta</taxon>
        <taxon>Embryophyta</taxon>
        <taxon>Tracheophyta</taxon>
        <taxon>Spermatophyta</taxon>
        <taxon>Magnoliopsida</taxon>
        <taxon>eudicotyledons</taxon>
        <taxon>Gunneridae</taxon>
        <taxon>Pentapetalae</taxon>
        <taxon>asterids</taxon>
        <taxon>Ericales</taxon>
        <taxon>Actinidiaceae</taxon>
        <taxon>Actinidia</taxon>
    </lineage>
</organism>
<comment type="caution">
    <text evidence="1">The sequence shown here is derived from an EMBL/GenBank/DDBJ whole genome shotgun (WGS) entry which is preliminary data.</text>
</comment>
<name>A0A7J0FLC5_9ERIC</name>
<keyword evidence="2" id="KW-1185">Reference proteome</keyword>
<dbReference type="PANTHER" id="PTHR37698:SF1">
    <property type="entry name" value="PHOTOSYNTHETIC NDH SUBUNIT OF SUBCOMPLEX B 1, CHLOROPLASTIC"/>
    <property type="match status" value="1"/>
</dbReference>
<dbReference type="EMBL" id="BJWL01000013">
    <property type="protein sequence ID" value="GFY99521.1"/>
    <property type="molecule type" value="Genomic_DNA"/>
</dbReference>
<dbReference type="PANTHER" id="PTHR37698">
    <property type="entry name" value="PHOTOSYNTHETIC NDH SUBUNIT OF SUBCOMPLEX B 1, CHLOROPLASTIC"/>
    <property type="match status" value="1"/>
</dbReference>
<dbReference type="AlphaFoldDB" id="A0A7J0FLC5"/>
<dbReference type="SUPFAM" id="SSF53756">
    <property type="entry name" value="UDP-Glycosyltransferase/glycogen phosphorylase"/>
    <property type="match status" value="1"/>
</dbReference>
<evidence type="ECO:0000313" key="1">
    <source>
        <dbReference type="EMBL" id="GFY99521.1"/>
    </source>
</evidence>
<gene>
    <name evidence="1" type="ORF">Acr_13g0009210</name>
</gene>
<dbReference type="Gene3D" id="3.40.50.2000">
    <property type="entry name" value="Glycogen Phosphorylase B"/>
    <property type="match status" value="1"/>
</dbReference>
<dbReference type="GO" id="GO:0009773">
    <property type="term" value="P:photosynthetic electron transport in photosystem I"/>
    <property type="evidence" value="ECO:0007669"/>
    <property type="project" value="InterPro"/>
</dbReference>
<evidence type="ECO:0000313" key="2">
    <source>
        <dbReference type="Proteomes" id="UP000585474"/>
    </source>
</evidence>
<accession>A0A7J0FLC5</accession>
<dbReference type="GO" id="GO:0009507">
    <property type="term" value="C:chloroplast"/>
    <property type="evidence" value="ECO:0007669"/>
    <property type="project" value="InterPro"/>
</dbReference>
<dbReference type="OrthoDB" id="1932779at2759"/>
<sequence length="574" mass="62897">MLPPAIRRFLILFLKIEFFRDEVVTVTSGSGAITKPNPWLDPFDDGEDPDLEYGSLFADGKQDEDPRPPDNPDNPYGFLKFPMGYTVEIASLASMVRGDVRRCCCVISGGVYENLLFFPAIQLIKDRYPGVQVDVVASARGKQCYEMNKNVRWADVYDTDQDFPEPAVYTDMIGVLKIHDGLGHAAFLFMSTARDRVSYIYPNVNAAGAGLLLSETFVPDSMNLSEGGYNMYHQMTDWLGRPFRSVPRHLVTPLKVSLSRKLKEVIEEKYKNVGAAKGKYIVIHGIQSDSKASMQSRGDTDSLLPVEIWAEIATAIRGIRPIFVIPHEKIREDVEDVVGYNESIVFITTPGQLAALINDSAGVIATNTAAIQLAHARGKPSIALFSSSEKARAFMPNAEDRNCTVVSSKTGKLVDIDVEAVKSAVQIFQMPLALFSHSPSPTILPSFAIPNAAGALRMLLKPDFNSAASDSRHISISSEMMNCKESELRPVLVTTGNKARTVDMHRQFFEATQESGAAVGNRWGQGEESHQFTTIAAGKNDSGSGALFYCAVDSEAAGPESAEVEYVAQCHVFI</sequence>
<proteinExistence type="predicted"/>